<dbReference type="Pfam" id="PF01029">
    <property type="entry name" value="NusB"/>
    <property type="match status" value="1"/>
</dbReference>
<evidence type="ECO:0000259" key="6">
    <source>
        <dbReference type="Pfam" id="PF01029"/>
    </source>
</evidence>
<protein>
    <submittedName>
        <fullName evidence="7">Transcription termination protein NusB</fullName>
    </submittedName>
</protein>
<dbReference type="GO" id="GO:0006353">
    <property type="term" value="P:DNA-templated transcription termination"/>
    <property type="evidence" value="ECO:0007669"/>
    <property type="project" value="InterPro"/>
</dbReference>
<dbReference type="GO" id="GO:0031564">
    <property type="term" value="P:transcription antitermination"/>
    <property type="evidence" value="ECO:0007669"/>
    <property type="project" value="UniProtKB-KW"/>
</dbReference>
<accession>A0A3B0UE34</accession>
<dbReference type="AlphaFoldDB" id="A0A3B0UE34"/>
<dbReference type="Gene3D" id="1.10.940.10">
    <property type="entry name" value="NusB-like"/>
    <property type="match status" value="1"/>
</dbReference>
<dbReference type="InterPro" id="IPR035926">
    <property type="entry name" value="NusB-like_sf"/>
</dbReference>
<dbReference type="PANTHER" id="PTHR11078:SF3">
    <property type="entry name" value="ANTITERMINATION NUSB DOMAIN-CONTAINING PROTEIN"/>
    <property type="match status" value="1"/>
</dbReference>
<reference evidence="7" key="1">
    <citation type="submission" date="2018-06" db="EMBL/GenBank/DDBJ databases">
        <authorList>
            <person name="Zhirakovskaya E."/>
        </authorList>
    </citation>
    <scope>NUCLEOTIDE SEQUENCE</scope>
</reference>
<evidence type="ECO:0000256" key="3">
    <source>
        <dbReference type="ARBA" id="ARBA00022884"/>
    </source>
</evidence>
<comment type="similarity">
    <text evidence="1">Belongs to the NusB family.</text>
</comment>
<dbReference type="EMBL" id="UOEO01000240">
    <property type="protein sequence ID" value="VAW23537.1"/>
    <property type="molecule type" value="Genomic_DNA"/>
</dbReference>
<dbReference type="GO" id="GO:0005829">
    <property type="term" value="C:cytosol"/>
    <property type="evidence" value="ECO:0007669"/>
    <property type="project" value="TreeGrafter"/>
</dbReference>
<dbReference type="PANTHER" id="PTHR11078">
    <property type="entry name" value="N UTILIZATION SUBSTANCE PROTEIN B-RELATED"/>
    <property type="match status" value="1"/>
</dbReference>
<dbReference type="InterPro" id="IPR006027">
    <property type="entry name" value="NusB_RsmB_TIM44"/>
</dbReference>
<dbReference type="SUPFAM" id="SSF48013">
    <property type="entry name" value="NusB-like"/>
    <property type="match status" value="1"/>
</dbReference>
<organism evidence="7">
    <name type="scientific">hydrothermal vent metagenome</name>
    <dbReference type="NCBI Taxonomy" id="652676"/>
    <lineage>
        <taxon>unclassified sequences</taxon>
        <taxon>metagenomes</taxon>
        <taxon>ecological metagenomes</taxon>
    </lineage>
</organism>
<evidence type="ECO:0000256" key="1">
    <source>
        <dbReference type="ARBA" id="ARBA00005952"/>
    </source>
</evidence>
<proteinExistence type="inferred from homology"/>
<evidence type="ECO:0000256" key="4">
    <source>
        <dbReference type="ARBA" id="ARBA00023015"/>
    </source>
</evidence>
<keyword evidence="3" id="KW-0694">RNA-binding</keyword>
<dbReference type="NCBIfam" id="TIGR01951">
    <property type="entry name" value="nusB"/>
    <property type="match status" value="1"/>
</dbReference>
<dbReference type="InterPro" id="IPR011605">
    <property type="entry name" value="NusB_fam"/>
</dbReference>
<dbReference type="GO" id="GO:0003723">
    <property type="term" value="F:RNA binding"/>
    <property type="evidence" value="ECO:0007669"/>
    <property type="project" value="UniProtKB-KW"/>
</dbReference>
<sequence length="162" mass="17791">MAKNEKPRKSRQSGAKANMRSAARLGAVQALYQMEIGAQTITQVMEQFAPRQAGGELDGDQYLPADVDFLHQIVKGVLKNQLVIDPTINDALSDEWPVTRIDVTLRAMLRAGTFELVFRPDIPPNVVISEYVDVANAFYDGEAPAMLNAVLDKIAHDLPAKS</sequence>
<feature type="domain" description="NusB/RsmB/TIM44" evidence="6">
    <location>
        <begin position="22"/>
        <end position="155"/>
    </location>
</feature>
<dbReference type="HAMAP" id="MF_00073">
    <property type="entry name" value="NusB"/>
    <property type="match status" value="1"/>
</dbReference>
<name>A0A3B0UE34_9ZZZZ</name>
<gene>
    <name evidence="7" type="ORF">MNBD_ALPHA12-213</name>
</gene>
<evidence type="ECO:0000313" key="7">
    <source>
        <dbReference type="EMBL" id="VAW23537.1"/>
    </source>
</evidence>
<evidence type="ECO:0000256" key="5">
    <source>
        <dbReference type="ARBA" id="ARBA00023163"/>
    </source>
</evidence>
<keyword evidence="2" id="KW-0889">Transcription antitermination</keyword>
<evidence type="ECO:0000256" key="2">
    <source>
        <dbReference type="ARBA" id="ARBA00022814"/>
    </source>
</evidence>
<keyword evidence="5" id="KW-0804">Transcription</keyword>
<keyword evidence="4" id="KW-0805">Transcription regulation</keyword>